<evidence type="ECO:0000313" key="1">
    <source>
        <dbReference type="EMBL" id="KAF2235263.1"/>
    </source>
</evidence>
<dbReference type="EMBL" id="ML991792">
    <property type="protein sequence ID" value="KAF2235263.1"/>
    <property type="molecule type" value="Genomic_DNA"/>
</dbReference>
<protein>
    <submittedName>
        <fullName evidence="1">Uncharacterized protein</fullName>
    </submittedName>
</protein>
<dbReference type="AlphaFoldDB" id="A0A6A6HCQ0"/>
<name>A0A6A6HCQ0_VIRVR</name>
<accession>A0A6A6HCQ0</accession>
<proteinExistence type="predicted"/>
<gene>
    <name evidence="1" type="ORF">EV356DRAFT_531988</name>
</gene>
<organism evidence="1 2">
    <name type="scientific">Viridothelium virens</name>
    <name type="common">Speckled blister lichen</name>
    <name type="synonym">Trypethelium virens</name>
    <dbReference type="NCBI Taxonomy" id="1048519"/>
    <lineage>
        <taxon>Eukaryota</taxon>
        <taxon>Fungi</taxon>
        <taxon>Dikarya</taxon>
        <taxon>Ascomycota</taxon>
        <taxon>Pezizomycotina</taxon>
        <taxon>Dothideomycetes</taxon>
        <taxon>Dothideomycetes incertae sedis</taxon>
        <taxon>Trypetheliales</taxon>
        <taxon>Trypetheliaceae</taxon>
        <taxon>Viridothelium</taxon>
    </lineage>
</organism>
<reference evidence="1" key="1">
    <citation type="journal article" date="2020" name="Stud. Mycol.">
        <title>101 Dothideomycetes genomes: a test case for predicting lifestyles and emergence of pathogens.</title>
        <authorList>
            <person name="Haridas S."/>
            <person name="Albert R."/>
            <person name="Binder M."/>
            <person name="Bloem J."/>
            <person name="Labutti K."/>
            <person name="Salamov A."/>
            <person name="Andreopoulos B."/>
            <person name="Baker S."/>
            <person name="Barry K."/>
            <person name="Bills G."/>
            <person name="Bluhm B."/>
            <person name="Cannon C."/>
            <person name="Castanera R."/>
            <person name="Culley D."/>
            <person name="Daum C."/>
            <person name="Ezra D."/>
            <person name="Gonzalez J."/>
            <person name="Henrissat B."/>
            <person name="Kuo A."/>
            <person name="Liang C."/>
            <person name="Lipzen A."/>
            <person name="Lutzoni F."/>
            <person name="Magnuson J."/>
            <person name="Mondo S."/>
            <person name="Nolan M."/>
            <person name="Ohm R."/>
            <person name="Pangilinan J."/>
            <person name="Park H.-J."/>
            <person name="Ramirez L."/>
            <person name="Alfaro M."/>
            <person name="Sun H."/>
            <person name="Tritt A."/>
            <person name="Yoshinaga Y."/>
            <person name="Zwiers L.-H."/>
            <person name="Turgeon B."/>
            <person name="Goodwin S."/>
            <person name="Spatafora J."/>
            <person name="Crous P."/>
            <person name="Grigoriev I."/>
        </authorList>
    </citation>
    <scope>NUCLEOTIDE SEQUENCE</scope>
    <source>
        <strain evidence="1">Tuck. ex Michener</strain>
    </source>
</reference>
<evidence type="ECO:0000313" key="2">
    <source>
        <dbReference type="Proteomes" id="UP000800092"/>
    </source>
</evidence>
<sequence length="168" mass="18355">MPSGLPGAAQFLCVSGFSALIHREQLLELLVVLPVFLPLVGVKSELNMGDVIRGDFRGDPLLCSVGSGHFVARDASQHVQSINNWENLLADLNIYLTLFVDFANNVPAVARRVQVGGILGPFQAIRFVIMLHFQPNQPIFVGDSQPQLKESRLVRQPGSVGRRGAEKD</sequence>
<keyword evidence="2" id="KW-1185">Reference proteome</keyword>
<dbReference type="Proteomes" id="UP000800092">
    <property type="component" value="Unassembled WGS sequence"/>
</dbReference>